<evidence type="ECO:0000256" key="2">
    <source>
        <dbReference type="ARBA" id="ARBA00022473"/>
    </source>
</evidence>
<evidence type="ECO:0000256" key="3">
    <source>
        <dbReference type="ARBA" id="ARBA00022782"/>
    </source>
</evidence>
<dbReference type="GO" id="GO:0005730">
    <property type="term" value="C:nucleolus"/>
    <property type="evidence" value="ECO:0007669"/>
    <property type="project" value="TreeGrafter"/>
</dbReference>
<dbReference type="GO" id="GO:0003726">
    <property type="term" value="F:double-stranded RNA adenosine deaminase activity"/>
    <property type="evidence" value="ECO:0007669"/>
    <property type="project" value="TreeGrafter"/>
</dbReference>
<keyword evidence="4" id="KW-0744">Spermatogenesis</keyword>
<dbReference type="PROSITE" id="PS50137">
    <property type="entry name" value="DS_RBD"/>
    <property type="match status" value="1"/>
</dbReference>
<dbReference type="Pfam" id="PF00035">
    <property type="entry name" value="dsrm"/>
    <property type="match status" value="1"/>
</dbReference>
<dbReference type="FunFam" id="3.30.160.20:FF:000033">
    <property type="entry name" value="Adenosine deaminase domain-containing 1 (testis-specific)"/>
    <property type="match status" value="1"/>
</dbReference>
<evidence type="ECO:0000259" key="10">
    <source>
        <dbReference type="PROSITE" id="PS50137"/>
    </source>
</evidence>
<evidence type="ECO:0000256" key="8">
    <source>
        <dbReference type="ARBA" id="ARBA00067842"/>
    </source>
</evidence>
<dbReference type="PANTHER" id="PTHR10910">
    <property type="entry name" value="EUKARYOTE SPECIFIC DSRNA BINDING PROTEIN"/>
    <property type="match status" value="1"/>
</dbReference>
<accession>A0A8C0AXY9</accession>
<keyword evidence="6" id="KW-0539">Nucleus</keyword>
<dbReference type="CDD" id="cd19905">
    <property type="entry name" value="DSRM_ADAD1"/>
    <property type="match status" value="1"/>
</dbReference>
<evidence type="ECO:0000256" key="4">
    <source>
        <dbReference type="ARBA" id="ARBA00022871"/>
    </source>
</evidence>
<organism evidence="12 13">
    <name type="scientific">Buteo japonicus</name>
    <dbReference type="NCBI Taxonomy" id="224669"/>
    <lineage>
        <taxon>Eukaryota</taxon>
        <taxon>Metazoa</taxon>
        <taxon>Chordata</taxon>
        <taxon>Craniata</taxon>
        <taxon>Vertebrata</taxon>
        <taxon>Euteleostomi</taxon>
        <taxon>Archelosauria</taxon>
        <taxon>Archosauria</taxon>
        <taxon>Dinosauria</taxon>
        <taxon>Saurischia</taxon>
        <taxon>Theropoda</taxon>
        <taxon>Coelurosauria</taxon>
        <taxon>Aves</taxon>
        <taxon>Neognathae</taxon>
        <taxon>Neoaves</taxon>
        <taxon>Telluraves</taxon>
        <taxon>Accipitrimorphae</taxon>
        <taxon>Accipitriformes</taxon>
        <taxon>Accipitridae</taxon>
        <taxon>Accipitrinae</taxon>
        <taxon>Buteo</taxon>
    </lineage>
</organism>
<evidence type="ECO:0000256" key="1">
    <source>
        <dbReference type="ARBA" id="ARBA00004123"/>
    </source>
</evidence>
<dbReference type="Ensembl" id="ENSBJAT00000009046.1">
    <property type="protein sequence ID" value="ENSBJAP00000008792.1"/>
    <property type="gene ID" value="ENSBJAG00000006046.1"/>
</dbReference>
<comment type="subcellular location">
    <subcellularLocation>
        <location evidence="1">Nucleus</location>
    </subcellularLocation>
</comment>
<keyword evidence="13" id="KW-1185">Reference proteome</keyword>
<feature type="domain" description="DRBM" evidence="10">
    <location>
        <begin position="89"/>
        <end position="157"/>
    </location>
</feature>
<dbReference type="InterPro" id="IPR044455">
    <property type="entry name" value="ADAD1_DSRM"/>
</dbReference>
<keyword evidence="3" id="KW-0221">Differentiation</keyword>
<dbReference type="InterPro" id="IPR014720">
    <property type="entry name" value="dsRBD_dom"/>
</dbReference>
<dbReference type="GO" id="GO:0003725">
    <property type="term" value="F:double-stranded RNA binding"/>
    <property type="evidence" value="ECO:0007669"/>
    <property type="project" value="TreeGrafter"/>
</dbReference>
<proteinExistence type="inferred from homology"/>
<dbReference type="GO" id="GO:0005737">
    <property type="term" value="C:cytoplasm"/>
    <property type="evidence" value="ECO:0007669"/>
    <property type="project" value="TreeGrafter"/>
</dbReference>
<dbReference type="GO" id="GO:0030154">
    <property type="term" value="P:cell differentiation"/>
    <property type="evidence" value="ECO:0007669"/>
    <property type="project" value="UniProtKB-KW"/>
</dbReference>
<protein>
    <recommendedName>
        <fullName evidence="8">Adenosine deaminase domain-containing protein 1</fullName>
    </recommendedName>
</protein>
<evidence type="ECO:0000256" key="7">
    <source>
        <dbReference type="ARBA" id="ARBA00061642"/>
    </source>
</evidence>
<evidence type="ECO:0000256" key="9">
    <source>
        <dbReference type="PROSITE-ProRule" id="PRU00266"/>
    </source>
</evidence>
<dbReference type="Pfam" id="PF02137">
    <property type="entry name" value="A_deamin"/>
    <property type="match status" value="1"/>
</dbReference>
<evidence type="ECO:0000259" key="11">
    <source>
        <dbReference type="PROSITE" id="PS50141"/>
    </source>
</evidence>
<name>A0A8C0AXY9_9AVES</name>
<keyword evidence="5 9" id="KW-0694">RNA-binding</keyword>
<dbReference type="PROSITE" id="PS50141">
    <property type="entry name" value="A_DEAMIN_EDITASE"/>
    <property type="match status" value="1"/>
</dbReference>
<evidence type="ECO:0000313" key="12">
    <source>
        <dbReference type="Ensembl" id="ENSBJAP00000008792.1"/>
    </source>
</evidence>
<evidence type="ECO:0000256" key="6">
    <source>
        <dbReference type="ARBA" id="ARBA00023242"/>
    </source>
</evidence>
<dbReference type="GO" id="GO:0006382">
    <property type="term" value="P:adenosine to inosine editing"/>
    <property type="evidence" value="ECO:0007669"/>
    <property type="project" value="TreeGrafter"/>
</dbReference>
<dbReference type="GO" id="GO:0006396">
    <property type="term" value="P:RNA processing"/>
    <property type="evidence" value="ECO:0007669"/>
    <property type="project" value="InterPro"/>
</dbReference>
<dbReference type="AlphaFoldDB" id="A0A8C0AXY9"/>
<comment type="similarity">
    <text evidence="7">Belongs to the ADAD family.</text>
</comment>
<reference evidence="12" key="1">
    <citation type="submission" date="2025-08" db="UniProtKB">
        <authorList>
            <consortium name="Ensembl"/>
        </authorList>
    </citation>
    <scope>IDENTIFICATION</scope>
</reference>
<dbReference type="GO" id="GO:0008251">
    <property type="term" value="F:tRNA-specific adenosine deaminase activity"/>
    <property type="evidence" value="ECO:0007669"/>
    <property type="project" value="TreeGrafter"/>
</dbReference>
<evidence type="ECO:0000256" key="5">
    <source>
        <dbReference type="ARBA" id="ARBA00022884"/>
    </source>
</evidence>
<dbReference type="Proteomes" id="UP000694555">
    <property type="component" value="Unplaced"/>
</dbReference>
<dbReference type="SMART" id="SM00358">
    <property type="entry name" value="DSRM"/>
    <property type="match status" value="1"/>
</dbReference>
<dbReference type="SMART" id="SM00552">
    <property type="entry name" value="ADEAMc"/>
    <property type="match status" value="1"/>
</dbReference>
<evidence type="ECO:0000313" key="13">
    <source>
        <dbReference type="Proteomes" id="UP000694555"/>
    </source>
</evidence>
<dbReference type="InterPro" id="IPR002466">
    <property type="entry name" value="A_deamin"/>
</dbReference>
<dbReference type="SUPFAM" id="SSF54768">
    <property type="entry name" value="dsRNA-binding domain-like"/>
    <property type="match status" value="1"/>
</dbReference>
<feature type="domain" description="A to I editase" evidence="11">
    <location>
        <begin position="223"/>
        <end position="548"/>
    </location>
</feature>
<dbReference type="Gene3D" id="3.30.160.20">
    <property type="match status" value="1"/>
</dbReference>
<reference evidence="12" key="2">
    <citation type="submission" date="2025-09" db="UniProtKB">
        <authorList>
            <consortium name="Ensembl"/>
        </authorList>
    </citation>
    <scope>IDENTIFICATION</scope>
</reference>
<keyword evidence="2" id="KW-0217">Developmental protein</keyword>
<dbReference type="PANTHER" id="PTHR10910:SF103">
    <property type="entry name" value="ADENOSINE DEAMINASE DOMAIN-CONTAINING PROTEIN 1"/>
    <property type="match status" value="1"/>
</dbReference>
<dbReference type="GO" id="GO:0007283">
    <property type="term" value="P:spermatogenesis"/>
    <property type="evidence" value="ECO:0007669"/>
    <property type="project" value="UniProtKB-KW"/>
</dbReference>
<sequence length="550" mass="61474">MGVGRTWSVRVGVQCSSPRVLSWPLQLEALSLYSAALCGWVSFSLNDSFLNFHSEPFLLKAAHPPPLSALPPKKDLEEFIARYEQGVINPVSALHQFAQMHHLQLELKETSVAGNIIRPYFAFCAVVDGVCYKTGLGKNKKESRLNAAKLALDELLNLEYTGVKASEKSGKYSKRGQLIYQKLSQTLGEAFNRLTTTHPEYQSCGSSLAAFIIEKGGQHEVVALGTGEYNYSQCFQPCGRVLHDSHAIVIARRSLLRYFYRHLLLFYNENPARTEKSIFCTAPGSKLLTLKQNTTIFLYMNQLPKGTAQLKSQIHLNPQSISAYEINEQLSLHVAIEGKIYLTVCCPPKTVRASSMSASDKLTKWEVVGIQGALLSHFIEPVYINSILVGNGNCKDTRGLEIAIKQRVDDALTSKLPMPYLVNRSHTYLVNAAHSIQTDFQQRSLSLNWSLSDTSLEVVDGLSGKTTESSPFKSGTYMASRLCKAAMFSRFRLLAKEAERNDLLQVATYHEAKIQSELYQEAKNLLQSYLEQHSYGSWIVKSPHIEQFSD</sequence>